<name>A0ABW8D7D3_9GAMM</name>
<comment type="catalytic activity">
    <reaction evidence="6">
        <text>2-deoxy-D-ribose 5-phosphate = D-glyceraldehyde 3-phosphate + acetaldehyde</text>
        <dbReference type="Rhea" id="RHEA:12821"/>
        <dbReference type="ChEBI" id="CHEBI:15343"/>
        <dbReference type="ChEBI" id="CHEBI:59776"/>
        <dbReference type="ChEBI" id="CHEBI:62877"/>
        <dbReference type="EC" id="4.1.2.4"/>
    </reaction>
</comment>
<comment type="caution">
    <text evidence="8">The sequence shown here is derived from an EMBL/GenBank/DDBJ whole genome shotgun (WGS) entry which is preliminary data.</text>
</comment>
<accession>A0ABW8D7D3</accession>
<evidence type="ECO:0000313" key="8">
    <source>
        <dbReference type="EMBL" id="MFJ1267761.1"/>
    </source>
</evidence>
<dbReference type="InterPro" id="IPR011343">
    <property type="entry name" value="DeoC"/>
</dbReference>
<comment type="similarity">
    <text evidence="2">Belongs to the DeoC/FbaB aldolase family. DeoC type 2 subfamily.</text>
</comment>
<dbReference type="EC" id="4.1.2.4" evidence="3 7"/>
<keyword evidence="9" id="KW-1185">Reference proteome</keyword>
<evidence type="ECO:0000256" key="3">
    <source>
        <dbReference type="ARBA" id="ARBA00012515"/>
    </source>
</evidence>
<dbReference type="PANTHER" id="PTHR10889">
    <property type="entry name" value="DEOXYRIBOSE-PHOSPHATE ALDOLASE"/>
    <property type="match status" value="1"/>
</dbReference>
<dbReference type="NCBIfam" id="TIGR00126">
    <property type="entry name" value="deoC"/>
    <property type="match status" value="1"/>
</dbReference>
<protein>
    <recommendedName>
        <fullName evidence="3 7">Deoxyribose-phosphate aldolase</fullName>
        <ecNumber evidence="3 7">4.1.2.4</ecNumber>
    </recommendedName>
</protein>
<dbReference type="PANTHER" id="PTHR10889:SF3">
    <property type="entry name" value="DEOXYRIBOSE-PHOSPHATE ALDOLASE"/>
    <property type="match status" value="1"/>
</dbReference>
<evidence type="ECO:0000256" key="6">
    <source>
        <dbReference type="ARBA" id="ARBA00048791"/>
    </source>
</evidence>
<dbReference type="EMBL" id="JBGORX010000001">
    <property type="protein sequence ID" value="MFJ1267761.1"/>
    <property type="molecule type" value="Genomic_DNA"/>
</dbReference>
<dbReference type="PIRSF" id="PIRSF001357">
    <property type="entry name" value="DeoC"/>
    <property type="match status" value="1"/>
</dbReference>
<evidence type="ECO:0000313" key="9">
    <source>
        <dbReference type="Proteomes" id="UP001615550"/>
    </source>
</evidence>
<dbReference type="Gene3D" id="3.20.20.70">
    <property type="entry name" value="Aldolase class I"/>
    <property type="match status" value="1"/>
</dbReference>
<dbReference type="InterPro" id="IPR002915">
    <property type="entry name" value="DeoC/FbaB/LacD_aldolase"/>
</dbReference>
<dbReference type="Proteomes" id="UP001615550">
    <property type="component" value="Unassembled WGS sequence"/>
</dbReference>
<dbReference type="Pfam" id="PF01791">
    <property type="entry name" value="DeoC"/>
    <property type="match status" value="1"/>
</dbReference>
<dbReference type="RefSeq" id="WP_400186549.1">
    <property type="nucleotide sequence ID" value="NZ_JBGORX010000001.1"/>
</dbReference>
<comment type="pathway">
    <text evidence="1">Carbohydrate degradation; 2-deoxy-D-ribose 1-phosphate degradation; D-glyceraldehyde 3-phosphate and acetaldehyde from 2-deoxy-alpha-D-ribose 1-phosphate: step 2/2.</text>
</comment>
<keyword evidence="4 8" id="KW-0456">Lyase</keyword>
<dbReference type="SUPFAM" id="SSF51569">
    <property type="entry name" value="Aldolase"/>
    <property type="match status" value="1"/>
</dbReference>
<proteinExistence type="inferred from homology"/>
<dbReference type="GO" id="GO:0004139">
    <property type="term" value="F:deoxyribose-phosphate aldolase activity"/>
    <property type="evidence" value="ECO:0007669"/>
    <property type="project" value="UniProtKB-EC"/>
</dbReference>
<sequence length="257" mass="27933">MILESSLNEVIELLLSVQGHPAISAEQLIHSLDLTLLDEEASAASLSQLKHNAYESQVAAVCVYSKHLPLFEHLGVIELATVVNFPQGNQQLNQVLESIHVAIELNATEIDYVLPYRLYLNGGKDEALAQCQAVIDLCKQKNRTLKIILETGTFSELQDIDEVSKQLIKIGCNFLKTSTGKIPQGASLPAVFTILTAIKDSKAPCGIKISGGVKTPTQAINYAKLAELVLAKPIDKSWFRIGASSLLAELKDTLTKT</sequence>
<dbReference type="SMART" id="SM01133">
    <property type="entry name" value="DeoC"/>
    <property type="match status" value="1"/>
</dbReference>
<dbReference type="InterPro" id="IPR013785">
    <property type="entry name" value="Aldolase_TIM"/>
</dbReference>
<evidence type="ECO:0000256" key="7">
    <source>
        <dbReference type="NCBIfam" id="TIGR00126"/>
    </source>
</evidence>
<evidence type="ECO:0000256" key="1">
    <source>
        <dbReference type="ARBA" id="ARBA00004816"/>
    </source>
</evidence>
<evidence type="ECO:0000256" key="2">
    <source>
        <dbReference type="ARBA" id="ARBA00009473"/>
    </source>
</evidence>
<organism evidence="8 9">
    <name type="scientific">Legionella lytica</name>
    <dbReference type="NCBI Taxonomy" id="96232"/>
    <lineage>
        <taxon>Bacteria</taxon>
        <taxon>Pseudomonadati</taxon>
        <taxon>Pseudomonadota</taxon>
        <taxon>Gammaproteobacteria</taxon>
        <taxon>Legionellales</taxon>
        <taxon>Legionellaceae</taxon>
        <taxon>Legionella</taxon>
    </lineage>
</organism>
<evidence type="ECO:0000256" key="5">
    <source>
        <dbReference type="ARBA" id="ARBA00023270"/>
    </source>
</evidence>
<keyword evidence="5" id="KW-0704">Schiff base</keyword>
<reference evidence="8 9" key="1">
    <citation type="submission" date="2024-08" db="EMBL/GenBank/DDBJ databases">
        <title>Draft Genome Sequence of Legionella lytica strain DSB2004, Isolated From a Fire Sprinkler System.</title>
        <authorList>
            <person name="Everhart A.D."/>
            <person name="Kidane D.T."/>
            <person name="Farone A.L."/>
            <person name="Farone M.B."/>
        </authorList>
    </citation>
    <scope>NUCLEOTIDE SEQUENCE [LARGE SCALE GENOMIC DNA]</scope>
    <source>
        <strain evidence="8 9">DSB2004</strain>
    </source>
</reference>
<evidence type="ECO:0000256" key="4">
    <source>
        <dbReference type="ARBA" id="ARBA00023239"/>
    </source>
</evidence>
<gene>
    <name evidence="8" type="primary">deoC</name>
    <name evidence="8" type="ORF">ACD661_04200</name>
</gene>